<feature type="transmembrane region" description="Helical" evidence="6">
    <location>
        <begin position="78"/>
        <end position="96"/>
    </location>
</feature>
<feature type="transmembrane region" description="Helical" evidence="6">
    <location>
        <begin position="225"/>
        <end position="245"/>
    </location>
</feature>
<dbReference type="InterPro" id="IPR043428">
    <property type="entry name" value="LivM-like"/>
</dbReference>
<dbReference type="EMBL" id="BAABRU010000005">
    <property type="protein sequence ID" value="GAA5527813.1"/>
    <property type="molecule type" value="Genomic_DNA"/>
</dbReference>
<dbReference type="PANTHER" id="PTHR30482">
    <property type="entry name" value="HIGH-AFFINITY BRANCHED-CHAIN AMINO ACID TRANSPORT SYSTEM PERMEASE"/>
    <property type="match status" value="1"/>
</dbReference>
<organism evidence="7 8">
    <name type="scientific">Herpetosiphon gulosus</name>
    <dbReference type="NCBI Taxonomy" id="1973496"/>
    <lineage>
        <taxon>Bacteria</taxon>
        <taxon>Bacillati</taxon>
        <taxon>Chloroflexota</taxon>
        <taxon>Chloroflexia</taxon>
        <taxon>Herpetosiphonales</taxon>
        <taxon>Herpetosiphonaceae</taxon>
        <taxon>Herpetosiphon</taxon>
    </lineage>
</organism>
<evidence type="ECO:0000256" key="3">
    <source>
        <dbReference type="ARBA" id="ARBA00022692"/>
    </source>
</evidence>
<gene>
    <name evidence="7" type="ORF">Hgul01_01606</name>
</gene>
<evidence type="ECO:0000256" key="2">
    <source>
        <dbReference type="ARBA" id="ARBA00022475"/>
    </source>
</evidence>
<comment type="subcellular location">
    <subcellularLocation>
        <location evidence="1">Cell membrane</location>
        <topology evidence="1">Multi-pass membrane protein</topology>
    </subcellularLocation>
</comment>
<evidence type="ECO:0000313" key="7">
    <source>
        <dbReference type="EMBL" id="GAA5527813.1"/>
    </source>
</evidence>
<sequence length="583" mass="60739">MPNTKRYAITGGLGFAIGTFFLWNYPNLELGSALIGGLFIAALCLLYSAPLPDMVKGGLIAGLFGAVMTIVYGPEKPGVAIIAGMLSGLGAGLLAFQRKPQATPQAGAVLGAGAGAIAGAWTALALFLTAFVIAPAAGVTANDFAKHLSETVILADLLGLGSDILILLFVLVFCTITGALLGAAASAARALPLRPNIPLLAVIALPVLLIPLIDRAGNLLLLDALIPIYIFILLALGLNIVVGYAGLLDLGYAAFFAIGAYTTAMLSSPHLGINLSFWLVIWVAAAVAAIAGLTLGAPTLPLRGDYLAIVTLGFGEIVPILFRNLGGGPPAGTLTLRFFGMPIGIEQMDLTGGNKGINPISPPNLPLIGNFEPSNKIPWYYLLIIIMGLAIFFINRLRDSRQGRAWMAMREDELAADAMGINVVRTKLLAFSMGAMFSGFGGAFYGAFIGAIFPSSFDFSVSIILLCMVILGGLGNMAGVIVGGLLIQGADKMFIPKGAELFRDIADQRARATGGSTVGVSALQDLTQQRLLLFGIVLVVMMLIRPEGLLPNERRKAELHADDDPININSVAAEAEADPSVAA</sequence>
<evidence type="ECO:0000256" key="6">
    <source>
        <dbReference type="SAM" id="Phobius"/>
    </source>
</evidence>
<keyword evidence="5 6" id="KW-0472">Membrane</keyword>
<dbReference type="InterPro" id="IPR001851">
    <property type="entry name" value="ABC_transp_permease"/>
</dbReference>
<protein>
    <recommendedName>
        <fullName evidence="9">Branched-chain amino acid ABC transporter permease</fullName>
    </recommendedName>
</protein>
<feature type="transmembrane region" description="Helical" evidence="6">
    <location>
        <begin position="428"/>
        <end position="453"/>
    </location>
</feature>
<feature type="transmembrane region" description="Helical" evidence="6">
    <location>
        <begin position="277"/>
        <end position="297"/>
    </location>
</feature>
<evidence type="ECO:0000256" key="1">
    <source>
        <dbReference type="ARBA" id="ARBA00004651"/>
    </source>
</evidence>
<dbReference type="Proteomes" id="UP001428290">
    <property type="component" value="Unassembled WGS sequence"/>
</dbReference>
<dbReference type="RefSeq" id="WP_345721429.1">
    <property type="nucleotide sequence ID" value="NZ_BAABRU010000005.1"/>
</dbReference>
<feature type="transmembrane region" description="Helical" evidence="6">
    <location>
        <begin position="164"/>
        <end position="185"/>
    </location>
</feature>
<reference evidence="7 8" key="1">
    <citation type="submission" date="2024-02" db="EMBL/GenBank/DDBJ databases">
        <title>Herpetosiphon gulosus NBRC 112829.</title>
        <authorList>
            <person name="Ichikawa N."/>
            <person name="Katano-Makiyama Y."/>
            <person name="Hidaka K."/>
        </authorList>
    </citation>
    <scope>NUCLEOTIDE SEQUENCE [LARGE SCALE GENOMIC DNA]</scope>
    <source>
        <strain evidence="7 8">NBRC 112829</strain>
    </source>
</reference>
<keyword evidence="3 6" id="KW-0812">Transmembrane</keyword>
<feature type="transmembrane region" description="Helical" evidence="6">
    <location>
        <begin position="379"/>
        <end position="397"/>
    </location>
</feature>
<evidence type="ECO:0000256" key="5">
    <source>
        <dbReference type="ARBA" id="ARBA00023136"/>
    </source>
</evidence>
<keyword evidence="2" id="KW-1003">Cell membrane</keyword>
<evidence type="ECO:0008006" key="9">
    <source>
        <dbReference type="Google" id="ProtNLM"/>
    </source>
</evidence>
<dbReference type="PANTHER" id="PTHR30482:SF10">
    <property type="entry name" value="HIGH-AFFINITY BRANCHED-CHAIN AMINO ACID TRANSPORT PROTEIN BRAE"/>
    <property type="match status" value="1"/>
</dbReference>
<feature type="transmembrane region" description="Helical" evidence="6">
    <location>
        <begin position="108"/>
        <end position="134"/>
    </location>
</feature>
<feature type="transmembrane region" description="Helical" evidence="6">
    <location>
        <begin position="197"/>
        <end position="213"/>
    </location>
</feature>
<evidence type="ECO:0000313" key="8">
    <source>
        <dbReference type="Proteomes" id="UP001428290"/>
    </source>
</evidence>
<feature type="transmembrane region" description="Helical" evidence="6">
    <location>
        <begin position="252"/>
        <end position="271"/>
    </location>
</feature>
<comment type="caution">
    <text evidence="7">The sequence shown here is derived from an EMBL/GenBank/DDBJ whole genome shotgun (WGS) entry which is preliminary data.</text>
</comment>
<dbReference type="Pfam" id="PF02653">
    <property type="entry name" value="BPD_transp_2"/>
    <property type="match status" value="1"/>
</dbReference>
<evidence type="ECO:0000256" key="4">
    <source>
        <dbReference type="ARBA" id="ARBA00022989"/>
    </source>
</evidence>
<feature type="transmembrane region" description="Helical" evidence="6">
    <location>
        <begin position="54"/>
        <end position="72"/>
    </location>
</feature>
<feature type="transmembrane region" description="Helical" evidence="6">
    <location>
        <begin position="30"/>
        <end position="47"/>
    </location>
</feature>
<accession>A0ABP9WZS7</accession>
<feature type="transmembrane region" description="Helical" evidence="6">
    <location>
        <begin position="7"/>
        <end position="24"/>
    </location>
</feature>
<dbReference type="CDD" id="cd06581">
    <property type="entry name" value="TM_PBP1_LivM_like"/>
    <property type="match status" value="1"/>
</dbReference>
<feature type="transmembrane region" description="Helical" evidence="6">
    <location>
        <begin position="304"/>
        <end position="322"/>
    </location>
</feature>
<feature type="transmembrane region" description="Helical" evidence="6">
    <location>
        <begin position="459"/>
        <end position="487"/>
    </location>
</feature>
<proteinExistence type="predicted"/>
<keyword evidence="4 6" id="KW-1133">Transmembrane helix</keyword>
<name>A0ABP9WZS7_9CHLR</name>
<keyword evidence="8" id="KW-1185">Reference proteome</keyword>